<dbReference type="RefSeq" id="WP_209356456.1">
    <property type="nucleotide sequence ID" value="NZ_CP060010.1"/>
</dbReference>
<dbReference type="KEGG" id="cact:HZ995_14985"/>
<accession>A0A975EQ03</accession>
<evidence type="ECO:0000313" key="5">
    <source>
        <dbReference type="Proteomes" id="UP000665026"/>
    </source>
</evidence>
<reference evidence="4" key="1">
    <citation type="submission" date="2020-07" db="EMBL/GenBank/DDBJ databases">
        <title>Genome sequences of bacteria associated with the marine, planktonic diatom Thalassiosira profunda strain ECT2AJA-044.</title>
        <authorList>
            <person name="Gargas C.B."/>
            <person name="Roberts W.R."/>
            <person name="Alverson A.J."/>
        </authorList>
    </citation>
    <scope>NUCLEOTIDE SEQUENCE</scope>
    <source>
        <strain evidence="4">ECT2AJA-044</strain>
    </source>
</reference>
<protein>
    <recommendedName>
        <fullName evidence="3">BD-FAE-like domain-containing protein</fullName>
    </recommendedName>
</protein>
<gene>
    <name evidence="4" type="ORF">HZ995_14985</name>
</gene>
<keyword evidence="2" id="KW-0472">Membrane</keyword>
<evidence type="ECO:0000256" key="1">
    <source>
        <dbReference type="ARBA" id="ARBA00022801"/>
    </source>
</evidence>
<keyword evidence="2" id="KW-1133">Transmembrane helix</keyword>
<evidence type="ECO:0000313" key="4">
    <source>
        <dbReference type="EMBL" id="QTN35752.1"/>
    </source>
</evidence>
<keyword evidence="1" id="KW-0378">Hydrolase</keyword>
<dbReference type="AlphaFoldDB" id="A0A975EQ03"/>
<dbReference type="GO" id="GO:0016787">
    <property type="term" value="F:hydrolase activity"/>
    <property type="evidence" value="ECO:0007669"/>
    <property type="project" value="UniProtKB-KW"/>
</dbReference>
<dbReference type="Pfam" id="PF20434">
    <property type="entry name" value="BD-FAE"/>
    <property type="match status" value="1"/>
</dbReference>
<organism evidence="4 5">
    <name type="scientific">Cognatishimia activa</name>
    <dbReference type="NCBI Taxonomy" id="1715691"/>
    <lineage>
        <taxon>Bacteria</taxon>
        <taxon>Pseudomonadati</taxon>
        <taxon>Pseudomonadota</taxon>
        <taxon>Alphaproteobacteria</taxon>
        <taxon>Rhodobacterales</taxon>
        <taxon>Paracoccaceae</taxon>
        <taxon>Cognatishimia</taxon>
    </lineage>
</organism>
<feature type="transmembrane region" description="Helical" evidence="2">
    <location>
        <begin position="132"/>
        <end position="154"/>
    </location>
</feature>
<keyword evidence="2" id="KW-0812">Transmembrane</keyword>
<dbReference type="InterPro" id="IPR049492">
    <property type="entry name" value="BD-FAE-like_dom"/>
</dbReference>
<sequence length="280" mass="30682">MRIIENITYVERQSENLALDLYLPYRTPQATVVFAHGGGFQKGTRSSAEVLPLARRFTRDGYAFASISYRLKTPLEAFDLIHRKAIRANRKRSVESGLATSKRLMGPAFEAARLDLGAAVAFMKSRSSGWDIATSSVFVVGISAGGIAALSLAYPPENLPTTCRPDAVLGLGAAMVQPWCLSPNGVPSLMLHSTMDRIIRPQNTALVEKAARQAEAPLRTIICARRGHGAPVEALLNDQDKTGTPYWTHMRMLFDACSDQSSARKRLIRLDVSQRPPPSF</sequence>
<dbReference type="PANTHER" id="PTHR48081">
    <property type="entry name" value="AB HYDROLASE SUPERFAMILY PROTEIN C4A8.06C"/>
    <property type="match status" value="1"/>
</dbReference>
<dbReference type="SUPFAM" id="SSF53474">
    <property type="entry name" value="alpha/beta-Hydrolases"/>
    <property type="match status" value="1"/>
</dbReference>
<dbReference type="Gene3D" id="3.40.50.1820">
    <property type="entry name" value="alpha/beta hydrolase"/>
    <property type="match status" value="1"/>
</dbReference>
<dbReference type="Proteomes" id="UP000665026">
    <property type="component" value="Chromosome"/>
</dbReference>
<feature type="domain" description="BD-FAE-like" evidence="3">
    <location>
        <begin position="19"/>
        <end position="73"/>
    </location>
</feature>
<dbReference type="InterPro" id="IPR029058">
    <property type="entry name" value="AB_hydrolase_fold"/>
</dbReference>
<proteinExistence type="predicted"/>
<evidence type="ECO:0000259" key="3">
    <source>
        <dbReference type="Pfam" id="PF20434"/>
    </source>
</evidence>
<evidence type="ECO:0000256" key="2">
    <source>
        <dbReference type="SAM" id="Phobius"/>
    </source>
</evidence>
<dbReference type="InterPro" id="IPR050300">
    <property type="entry name" value="GDXG_lipolytic_enzyme"/>
</dbReference>
<dbReference type="EMBL" id="CP060010">
    <property type="protein sequence ID" value="QTN35752.1"/>
    <property type="molecule type" value="Genomic_DNA"/>
</dbReference>
<name>A0A975EQ03_9RHOB</name>